<feature type="transmembrane region" description="Helical" evidence="7">
    <location>
        <begin position="116"/>
        <end position="136"/>
    </location>
</feature>
<dbReference type="GO" id="GO:0016020">
    <property type="term" value="C:membrane"/>
    <property type="evidence" value="ECO:0007669"/>
    <property type="project" value="UniProtKB-SubCell"/>
</dbReference>
<feature type="transmembrane region" description="Helical" evidence="7">
    <location>
        <begin position="387"/>
        <end position="407"/>
    </location>
</feature>
<feature type="transmembrane region" description="Helical" evidence="7">
    <location>
        <begin position="347"/>
        <end position="366"/>
    </location>
</feature>
<name>A0ABC8TX43_9AQUA</name>
<dbReference type="Pfam" id="PF03348">
    <property type="entry name" value="Serinc"/>
    <property type="match status" value="1"/>
</dbReference>
<gene>
    <name evidence="8" type="ORF">ILEXP_LOCUS43405</name>
</gene>
<dbReference type="PANTHER" id="PTHR10383:SF9">
    <property type="entry name" value="SERINE INCORPORATOR, ISOFORM F"/>
    <property type="match status" value="1"/>
</dbReference>
<evidence type="ECO:0000313" key="9">
    <source>
        <dbReference type="Proteomes" id="UP001642360"/>
    </source>
</evidence>
<evidence type="ECO:0000256" key="5">
    <source>
        <dbReference type="ARBA" id="ARBA00023136"/>
    </source>
</evidence>
<dbReference type="Proteomes" id="UP001642360">
    <property type="component" value="Unassembled WGS sequence"/>
</dbReference>
<feature type="transmembrane region" description="Helical" evidence="7">
    <location>
        <begin position="175"/>
        <end position="201"/>
    </location>
</feature>
<comment type="similarity">
    <text evidence="2">Belongs to the TDE1 family.</text>
</comment>
<dbReference type="InterPro" id="IPR005016">
    <property type="entry name" value="TDE1/TMS"/>
</dbReference>
<sequence>MSCCASCCASLTCGLCSSVASGISKRSARLAYCGLFGISLIVSWILREVGAPLLKKAPWINDSDTHTEEWYKMEAVLRVSFGNFLFFAVLALLMIGVKDQNDQRDSWHHGGWIAKILIWVLLVVLMFFLPNVIIDIYGTLSKFGAGLFLLVQVLILLDATHSWNDAWVAKDEQKWYIALLAVSVTCYLAAFIGSGILFIWFNPSGHDCGLNIFFIVMTMVLAFAFGIIALHPQVNGSLLPAAVISAYCAYVCYTGLSSEPRDYECNGLHNKSVAVSTGTLVLGMLTTVLSVLYSALRAGSSTTFLSPPSSPKSGQKKPLLDSKDVEGGKEKKETVAEARPVSYSYTFFHLIFALASMYSAMLLSGWTSSSESSDLIDVGWTSVWVRIGSEWITAGLYVWSLLAPLFFPDREFF</sequence>
<evidence type="ECO:0000256" key="7">
    <source>
        <dbReference type="SAM" id="Phobius"/>
    </source>
</evidence>
<dbReference type="EMBL" id="CAUOFW020006181">
    <property type="protein sequence ID" value="CAK9173674.1"/>
    <property type="molecule type" value="Genomic_DNA"/>
</dbReference>
<comment type="subcellular location">
    <subcellularLocation>
        <location evidence="1">Membrane</location>
        <topology evidence="1">Multi-pass membrane protein</topology>
    </subcellularLocation>
</comment>
<proteinExistence type="inferred from homology"/>
<evidence type="ECO:0000313" key="8">
    <source>
        <dbReference type="EMBL" id="CAK9173674.1"/>
    </source>
</evidence>
<feature type="region of interest" description="Disordered" evidence="6">
    <location>
        <begin position="301"/>
        <end position="332"/>
    </location>
</feature>
<keyword evidence="9" id="KW-1185">Reference proteome</keyword>
<dbReference type="AlphaFoldDB" id="A0ABC8TX43"/>
<feature type="transmembrane region" description="Helical" evidence="7">
    <location>
        <begin position="236"/>
        <end position="253"/>
    </location>
</feature>
<accession>A0ABC8TX43</accession>
<keyword evidence="5 7" id="KW-0472">Membrane</keyword>
<feature type="transmembrane region" description="Helical" evidence="7">
    <location>
        <begin position="75"/>
        <end position="96"/>
    </location>
</feature>
<feature type="compositionally biased region" description="Low complexity" evidence="6">
    <location>
        <begin position="301"/>
        <end position="317"/>
    </location>
</feature>
<comment type="caution">
    <text evidence="8">The sequence shown here is derived from an EMBL/GenBank/DDBJ whole genome shotgun (WGS) entry which is preliminary data.</text>
</comment>
<evidence type="ECO:0000256" key="1">
    <source>
        <dbReference type="ARBA" id="ARBA00004141"/>
    </source>
</evidence>
<feature type="transmembrane region" description="Helical" evidence="7">
    <location>
        <begin position="28"/>
        <end position="46"/>
    </location>
</feature>
<evidence type="ECO:0000256" key="3">
    <source>
        <dbReference type="ARBA" id="ARBA00022692"/>
    </source>
</evidence>
<feature type="transmembrane region" description="Helical" evidence="7">
    <location>
        <begin position="273"/>
        <end position="296"/>
    </location>
</feature>
<organism evidence="8 9">
    <name type="scientific">Ilex paraguariensis</name>
    <name type="common">yerba mate</name>
    <dbReference type="NCBI Taxonomy" id="185542"/>
    <lineage>
        <taxon>Eukaryota</taxon>
        <taxon>Viridiplantae</taxon>
        <taxon>Streptophyta</taxon>
        <taxon>Embryophyta</taxon>
        <taxon>Tracheophyta</taxon>
        <taxon>Spermatophyta</taxon>
        <taxon>Magnoliopsida</taxon>
        <taxon>eudicotyledons</taxon>
        <taxon>Gunneridae</taxon>
        <taxon>Pentapetalae</taxon>
        <taxon>asterids</taxon>
        <taxon>campanulids</taxon>
        <taxon>Aquifoliales</taxon>
        <taxon>Aquifoliaceae</taxon>
        <taxon>Ilex</taxon>
    </lineage>
</organism>
<keyword evidence="3 7" id="KW-0812">Transmembrane</keyword>
<evidence type="ECO:0000256" key="2">
    <source>
        <dbReference type="ARBA" id="ARBA00006665"/>
    </source>
</evidence>
<feature type="transmembrane region" description="Helical" evidence="7">
    <location>
        <begin position="208"/>
        <end position="230"/>
    </location>
</feature>
<feature type="compositionally biased region" description="Basic and acidic residues" evidence="6">
    <location>
        <begin position="318"/>
        <end position="332"/>
    </location>
</feature>
<evidence type="ECO:0000256" key="4">
    <source>
        <dbReference type="ARBA" id="ARBA00022989"/>
    </source>
</evidence>
<protein>
    <recommendedName>
        <fullName evidence="10">Serine incorporator</fullName>
    </recommendedName>
</protein>
<keyword evidence="4 7" id="KW-1133">Transmembrane helix</keyword>
<dbReference type="PANTHER" id="PTHR10383">
    <property type="entry name" value="SERINE INCORPORATOR"/>
    <property type="match status" value="1"/>
</dbReference>
<feature type="transmembrane region" description="Helical" evidence="7">
    <location>
        <begin position="143"/>
        <end position="163"/>
    </location>
</feature>
<evidence type="ECO:0000256" key="6">
    <source>
        <dbReference type="SAM" id="MobiDB-lite"/>
    </source>
</evidence>
<evidence type="ECO:0008006" key="10">
    <source>
        <dbReference type="Google" id="ProtNLM"/>
    </source>
</evidence>
<reference evidence="8 9" key="1">
    <citation type="submission" date="2024-02" db="EMBL/GenBank/DDBJ databases">
        <authorList>
            <person name="Vignale AGUSTIN F."/>
            <person name="Sosa J E."/>
            <person name="Modenutti C."/>
        </authorList>
    </citation>
    <scope>NUCLEOTIDE SEQUENCE [LARGE SCALE GENOMIC DNA]</scope>
</reference>